<dbReference type="InterPro" id="IPR023214">
    <property type="entry name" value="HAD_sf"/>
</dbReference>
<keyword evidence="4" id="KW-0460">Magnesium</keyword>
<dbReference type="HOGENOM" id="CLU_045011_8_1_9"/>
<evidence type="ECO:0000256" key="4">
    <source>
        <dbReference type="ARBA" id="ARBA00022842"/>
    </source>
</evidence>
<gene>
    <name evidence="5" type="ORF">UC3_01583</name>
</gene>
<comment type="caution">
    <text evidence="5">The sequence shown here is derived from an EMBL/GenBank/DDBJ whole genome shotgun (WGS) entry which is preliminary data.</text>
</comment>
<dbReference type="STRING" id="154621.RV11_GL002516"/>
<keyword evidence="3 5" id="KW-0378">Hydrolase</keyword>
<dbReference type="GO" id="GO:0044281">
    <property type="term" value="P:small molecule metabolic process"/>
    <property type="evidence" value="ECO:0007669"/>
    <property type="project" value="UniProtKB-ARBA"/>
</dbReference>
<evidence type="ECO:0000313" key="6">
    <source>
        <dbReference type="Proteomes" id="UP000013785"/>
    </source>
</evidence>
<evidence type="ECO:0000256" key="2">
    <source>
        <dbReference type="ARBA" id="ARBA00022723"/>
    </source>
</evidence>
<dbReference type="PRINTS" id="PR00413">
    <property type="entry name" value="HADHALOGNASE"/>
</dbReference>
<accession>R3WA23</accession>
<keyword evidence="2" id="KW-0479">Metal-binding</keyword>
<dbReference type="InterPro" id="IPR006439">
    <property type="entry name" value="HAD-SF_hydro_IA"/>
</dbReference>
<dbReference type="SFLD" id="SFLDG01129">
    <property type="entry name" value="C1.5:_HAD__Beta-PGM__Phosphata"/>
    <property type="match status" value="1"/>
</dbReference>
<dbReference type="InterPro" id="IPR036412">
    <property type="entry name" value="HAD-like_sf"/>
</dbReference>
<dbReference type="AlphaFoldDB" id="R3WA23"/>
<dbReference type="Gene3D" id="3.40.50.1000">
    <property type="entry name" value="HAD superfamily/HAD-like"/>
    <property type="match status" value="1"/>
</dbReference>
<dbReference type="eggNOG" id="COG1011">
    <property type="taxonomic scope" value="Bacteria"/>
</dbReference>
<dbReference type="Pfam" id="PF00702">
    <property type="entry name" value="Hydrolase"/>
    <property type="match status" value="1"/>
</dbReference>
<dbReference type="InterPro" id="IPR051400">
    <property type="entry name" value="HAD-like_hydrolase"/>
</dbReference>
<dbReference type="Proteomes" id="UP000013785">
    <property type="component" value="Unassembled WGS sequence"/>
</dbReference>
<dbReference type="PANTHER" id="PTHR46470">
    <property type="entry name" value="N-ACYLNEURAMINATE-9-PHOSPHATASE"/>
    <property type="match status" value="1"/>
</dbReference>
<dbReference type="GO" id="GO:0046872">
    <property type="term" value="F:metal ion binding"/>
    <property type="evidence" value="ECO:0007669"/>
    <property type="project" value="UniProtKB-KW"/>
</dbReference>
<dbReference type="PANTHER" id="PTHR46470:SF2">
    <property type="entry name" value="GLYCERALDEHYDE 3-PHOSPHATE PHOSPHATASE"/>
    <property type="match status" value="1"/>
</dbReference>
<keyword evidence="6" id="KW-1185">Reference proteome</keyword>
<proteinExistence type="predicted"/>
<evidence type="ECO:0000256" key="3">
    <source>
        <dbReference type="ARBA" id="ARBA00022801"/>
    </source>
</evidence>
<dbReference type="PATRIC" id="fig|1158610.3.peg.1569"/>
<organism evidence="5 6">
    <name type="scientific">Enterococcus phoeniculicola ATCC BAA-412</name>
    <dbReference type="NCBI Taxonomy" id="1158610"/>
    <lineage>
        <taxon>Bacteria</taxon>
        <taxon>Bacillati</taxon>
        <taxon>Bacillota</taxon>
        <taxon>Bacilli</taxon>
        <taxon>Lactobacillales</taxon>
        <taxon>Enterococcaceae</taxon>
        <taxon>Enterococcus</taxon>
    </lineage>
</organism>
<reference evidence="5 6" key="1">
    <citation type="submission" date="2013-02" db="EMBL/GenBank/DDBJ databases">
        <title>The Genome Sequence of Enterococcus phoeniculicola BAA-412.</title>
        <authorList>
            <consortium name="The Broad Institute Genome Sequencing Platform"/>
            <consortium name="The Broad Institute Genome Sequencing Center for Infectious Disease"/>
            <person name="Earl A.M."/>
            <person name="Gilmore M.S."/>
            <person name="Lebreton F."/>
            <person name="Walker B."/>
            <person name="Young S.K."/>
            <person name="Zeng Q."/>
            <person name="Gargeya S."/>
            <person name="Fitzgerald M."/>
            <person name="Haas B."/>
            <person name="Abouelleil A."/>
            <person name="Alvarado L."/>
            <person name="Arachchi H.M."/>
            <person name="Berlin A.M."/>
            <person name="Chapman S.B."/>
            <person name="Dewar J."/>
            <person name="Goldberg J."/>
            <person name="Griggs A."/>
            <person name="Gujja S."/>
            <person name="Hansen M."/>
            <person name="Howarth C."/>
            <person name="Imamovic A."/>
            <person name="Larimer J."/>
            <person name="McCowan C."/>
            <person name="Murphy C."/>
            <person name="Neiman D."/>
            <person name="Pearson M."/>
            <person name="Priest M."/>
            <person name="Roberts A."/>
            <person name="Saif S."/>
            <person name="Shea T."/>
            <person name="Sisk P."/>
            <person name="Sykes S."/>
            <person name="Wortman J."/>
            <person name="Nusbaum C."/>
            <person name="Birren B."/>
        </authorList>
    </citation>
    <scope>NUCLEOTIDE SEQUENCE [LARGE SCALE GENOMIC DNA]</scope>
    <source>
        <strain evidence="5 6">ATCC BAA-412</strain>
    </source>
</reference>
<sequence>MKINENFERRGLFLIEAIVFDVDDTIYDQQQPFKNAVNRVIPLVTEEDMKELYIRFRYHSDENFPKVMANKWTLEYMRAHRISQSLIDLDYPHITEEDGLHFQKVYEEELDNICMHEEVKRTLDYLQEKQIPIGIITNGPTDHQYKKVKQLCLEKWVPSERVIISQATGFQKPEVEIFKLAEKSFGFTAEKTLYVGDSFENDVVGSKKSDWHSLWFNHRERSLPDGEQPLFDMELTSFEQLFETIQSIF</sequence>
<dbReference type="SFLD" id="SFLDS00003">
    <property type="entry name" value="Haloacid_Dehalogenase"/>
    <property type="match status" value="1"/>
</dbReference>
<name>R3WA23_9ENTE</name>
<evidence type="ECO:0000256" key="1">
    <source>
        <dbReference type="ARBA" id="ARBA00001946"/>
    </source>
</evidence>
<dbReference type="EMBL" id="AJAT01000013">
    <property type="protein sequence ID" value="EOL44766.1"/>
    <property type="molecule type" value="Genomic_DNA"/>
</dbReference>
<dbReference type="GO" id="GO:0016791">
    <property type="term" value="F:phosphatase activity"/>
    <property type="evidence" value="ECO:0007669"/>
    <property type="project" value="TreeGrafter"/>
</dbReference>
<comment type="cofactor">
    <cofactor evidence="1">
        <name>Mg(2+)</name>
        <dbReference type="ChEBI" id="CHEBI:18420"/>
    </cofactor>
</comment>
<dbReference type="SUPFAM" id="SSF56784">
    <property type="entry name" value="HAD-like"/>
    <property type="match status" value="1"/>
</dbReference>
<evidence type="ECO:0000313" key="5">
    <source>
        <dbReference type="EMBL" id="EOL44766.1"/>
    </source>
</evidence>
<protein>
    <submittedName>
        <fullName evidence="5">HAD hydrolase, family IA</fullName>
    </submittedName>
</protein>
<dbReference type="Gene3D" id="1.20.120.710">
    <property type="entry name" value="Haloacid dehalogenase hydrolase-like domain"/>
    <property type="match status" value="1"/>
</dbReference>
<dbReference type="NCBIfam" id="TIGR01549">
    <property type="entry name" value="HAD-SF-IA-v1"/>
    <property type="match status" value="1"/>
</dbReference>